<evidence type="ECO:0000256" key="5">
    <source>
        <dbReference type="ARBA" id="ARBA00023326"/>
    </source>
</evidence>
<gene>
    <name evidence="9" type="ORF">J2S11_004266</name>
</gene>
<organism evidence="9 10">
    <name type="scientific">Caldalkalibacillus horti</name>
    <dbReference type="NCBI Taxonomy" id="77523"/>
    <lineage>
        <taxon>Bacteria</taxon>
        <taxon>Bacillati</taxon>
        <taxon>Bacillota</taxon>
        <taxon>Bacilli</taxon>
        <taxon>Bacillales</taxon>
        <taxon>Bacillaceae</taxon>
        <taxon>Caldalkalibacillus</taxon>
    </lineage>
</organism>
<dbReference type="InterPro" id="IPR036116">
    <property type="entry name" value="FN3_sf"/>
</dbReference>
<evidence type="ECO:0000256" key="2">
    <source>
        <dbReference type="ARBA" id="ARBA00022737"/>
    </source>
</evidence>
<evidence type="ECO:0000313" key="10">
    <source>
        <dbReference type="Proteomes" id="UP001235840"/>
    </source>
</evidence>
<feature type="domain" description="SLH" evidence="8">
    <location>
        <begin position="559"/>
        <end position="622"/>
    </location>
</feature>
<dbReference type="InterPro" id="IPR013783">
    <property type="entry name" value="Ig-like_fold"/>
</dbReference>
<dbReference type="SMART" id="SM00060">
    <property type="entry name" value="FN3"/>
    <property type="match status" value="2"/>
</dbReference>
<keyword evidence="10" id="KW-1185">Reference proteome</keyword>
<dbReference type="PANTHER" id="PTHR13817:SF73">
    <property type="entry name" value="FIBRONECTIN TYPE-III DOMAIN-CONTAINING PROTEIN"/>
    <property type="match status" value="1"/>
</dbReference>
<dbReference type="Proteomes" id="UP001235840">
    <property type="component" value="Unassembled WGS sequence"/>
</dbReference>
<keyword evidence="3" id="KW-0136">Cellulose degradation</keyword>
<keyword evidence="5" id="KW-0624">Polysaccharide degradation</keyword>
<dbReference type="PROSITE" id="PS50853">
    <property type="entry name" value="FN3"/>
    <property type="match status" value="2"/>
</dbReference>
<dbReference type="SUPFAM" id="SSF49265">
    <property type="entry name" value="Fibronectin type III"/>
    <property type="match status" value="2"/>
</dbReference>
<dbReference type="Pfam" id="PF03442">
    <property type="entry name" value="CBM_X2"/>
    <property type="match status" value="1"/>
</dbReference>
<dbReference type="Pfam" id="PF00395">
    <property type="entry name" value="SLH"/>
    <property type="match status" value="3"/>
</dbReference>
<evidence type="ECO:0000256" key="6">
    <source>
        <dbReference type="SAM" id="MobiDB-lite"/>
    </source>
</evidence>
<dbReference type="PROSITE" id="PS51272">
    <property type="entry name" value="SLH"/>
    <property type="match status" value="3"/>
</dbReference>
<evidence type="ECO:0008006" key="11">
    <source>
        <dbReference type="Google" id="ProtNLM"/>
    </source>
</evidence>
<feature type="domain" description="SLH" evidence="8">
    <location>
        <begin position="498"/>
        <end position="557"/>
    </location>
</feature>
<dbReference type="InterPro" id="IPR005102">
    <property type="entry name" value="Carbo-bd_X2"/>
</dbReference>
<evidence type="ECO:0000313" key="9">
    <source>
        <dbReference type="EMBL" id="MDQ0168304.1"/>
    </source>
</evidence>
<feature type="domain" description="Fibronectin type-III" evidence="7">
    <location>
        <begin position="164"/>
        <end position="252"/>
    </location>
</feature>
<dbReference type="SUPFAM" id="SSF81296">
    <property type="entry name" value="E set domains"/>
    <property type="match status" value="1"/>
</dbReference>
<evidence type="ECO:0000259" key="7">
    <source>
        <dbReference type="PROSITE" id="PS50853"/>
    </source>
</evidence>
<keyword evidence="2" id="KW-0677">Repeat</keyword>
<keyword evidence="4" id="KW-0119">Carbohydrate metabolism</keyword>
<dbReference type="EMBL" id="JAUSTY010000027">
    <property type="protein sequence ID" value="MDQ0168304.1"/>
    <property type="molecule type" value="Genomic_DNA"/>
</dbReference>
<name>A0ABT9W5G4_9BACI</name>
<dbReference type="Pfam" id="PF00041">
    <property type="entry name" value="fn3"/>
    <property type="match status" value="2"/>
</dbReference>
<keyword evidence="1" id="KW-0732">Signal</keyword>
<protein>
    <recommendedName>
        <fullName evidence="11">S-layer homology domain-containing protein</fullName>
    </recommendedName>
</protein>
<reference evidence="9 10" key="1">
    <citation type="submission" date="2023-07" db="EMBL/GenBank/DDBJ databases">
        <title>Genomic Encyclopedia of Type Strains, Phase IV (KMG-IV): sequencing the most valuable type-strain genomes for metagenomic binning, comparative biology and taxonomic classification.</title>
        <authorList>
            <person name="Goeker M."/>
        </authorList>
    </citation>
    <scope>NUCLEOTIDE SEQUENCE [LARGE SCALE GENOMIC DNA]</scope>
    <source>
        <strain evidence="9 10">DSM 12751</strain>
    </source>
</reference>
<dbReference type="InterPro" id="IPR014756">
    <property type="entry name" value="Ig_E-set"/>
</dbReference>
<feature type="region of interest" description="Disordered" evidence="6">
    <location>
        <begin position="239"/>
        <end position="272"/>
    </location>
</feature>
<dbReference type="InterPro" id="IPR003961">
    <property type="entry name" value="FN3_dom"/>
</dbReference>
<evidence type="ECO:0000256" key="1">
    <source>
        <dbReference type="ARBA" id="ARBA00022729"/>
    </source>
</evidence>
<evidence type="ECO:0000256" key="4">
    <source>
        <dbReference type="ARBA" id="ARBA00023277"/>
    </source>
</evidence>
<feature type="domain" description="Fibronectin type-III" evidence="7">
    <location>
        <begin position="70"/>
        <end position="163"/>
    </location>
</feature>
<dbReference type="InterPro" id="IPR050964">
    <property type="entry name" value="Striated_Muscle_Regulatory"/>
</dbReference>
<comment type="caution">
    <text evidence="9">The sequence shown here is derived from an EMBL/GenBank/DDBJ whole genome shotgun (WGS) entry which is preliminary data.</text>
</comment>
<evidence type="ECO:0000256" key="3">
    <source>
        <dbReference type="ARBA" id="ARBA00023001"/>
    </source>
</evidence>
<sequence>MEEKGHVLSGILNGSTTLIEGSDYLRVGNTVTINKEYLTTLPIGQVVLTFDFGVDTQLPLTIDISNSTPIPGAPYLQPAIASDEQVSLTWIPVDDATSYKIYQSLSPTMNGTEVGTVVGSVYDYTATGLVNGTTYYFTVRGENVQGESPASNIVSATPFTIPGAPTNVVAVPSNRQATITFDAPAFDGGSPITDYEVTVYPEGHSIIRASSPIVVMGLTNGEAYTFTVKANNAAGSSVESAASDSITPSAPPSGGGSTPLPPIDPEPQPLRGVDVRIDGKLAAAGTVSVSQSKREGRTVLVVALNQDNLAKQVASMELGGVLEVHASRQVDEVYVELSRTQLEFLREKQVLLELQAIKGTYRLPIEAIDIQRALADTEKPVTLQEFKVRIGVGEPREAVLNLAESVAETNGFTLLSDPVDFTVEAYHGDTQLEVLPFDRYVERLIQLPESRTPPQMTTAIVLEKGGTVRHVPTKVESEDGQEYAVASSLTNSTYALISHSLTFEDVQAQWAKEAVNDLGARLIVQGDSRGLFYPREDITRAEFAEILINSLGLKLNSVQVSPYPDVMSSAWYNDVIQTAYEYNLINGFEDGTFRPADKLTREQAMKIFSSAMKLTGLKDKLSAQIEEELLTPFSDANEAGQWALSGIADSLQAGIVTGRDRKTLAPKAFITRAEVAVMVQRLLRESGLIN</sequence>
<feature type="domain" description="SLH" evidence="8">
    <location>
        <begin position="630"/>
        <end position="690"/>
    </location>
</feature>
<dbReference type="InterPro" id="IPR001119">
    <property type="entry name" value="SLH_dom"/>
</dbReference>
<dbReference type="CDD" id="cd00063">
    <property type="entry name" value="FN3"/>
    <property type="match status" value="2"/>
</dbReference>
<dbReference type="Gene3D" id="2.60.40.10">
    <property type="entry name" value="Immunoglobulins"/>
    <property type="match status" value="3"/>
</dbReference>
<evidence type="ECO:0000259" key="8">
    <source>
        <dbReference type="PROSITE" id="PS51272"/>
    </source>
</evidence>
<proteinExistence type="predicted"/>
<feature type="compositionally biased region" description="Pro residues" evidence="6">
    <location>
        <begin position="259"/>
        <end position="268"/>
    </location>
</feature>
<dbReference type="PANTHER" id="PTHR13817">
    <property type="entry name" value="TITIN"/>
    <property type="match status" value="1"/>
</dbReference>
<accession>A0ABT9W5G4</accession>